<dbReference type="Gene3D" id="3.30.465.10">
    <property type="match status" value="1"/>
</dbReference>
<keyword evidence="2" id="KW-0285">Flavoprotein</keyword>
<evidence type="ECO:0000256" key="1">
    <source>
        <dbReference type="ARBA" id="ARBA00001974"/>
    </source>
</evidence>
<comment type="caution">
    <text evidence="10">The sequence shown here is derived from an EMBL/GenBank/DDBJ whole genome shotgun (WGS) entry which is preliminary data.</text>
</comment>
<dbReference type="InterPro" id="IPR017900">
    <property type="entry name" value="4Fe4S_Fe_S_CS"/>
</dbReference>
<dbReference type="PROSITE" id="PS00198">
    <property type="entry name" value="4FE4S_FER_1"/>
    <property type="match status" value="1"/>
</dbReference>
<feature type="domain" description="4Fe-4S ferredoxin-type" evidence="8">
    <location>
        <begin position="654"/>
        <end position="687"/>
    </location>
</feature>
<dbReference type="InterPro" id="IPR036318">
    <property type="entry name" value="FAD-bd_PCMH-like_sf"/>
</dbReference>
<dbReference type="InterPro" id="IPR016169">
    <property type="entry name" value="FAD-bd_PCMH_sub2"/>
</dbReference>
<keyword evidence="6" id="KW-0408">Iron</keyword>
<dbReference type="Pfam" id="PF01565">
    <property type="entry name" value="FAD_binding_4"/>
    <property type="match status" value="1"/>
</dbReference>
<evidence type="ECO:0000256" key="2">
    <source>
        <dbReference type="ARBA" id="ARBA00022630"/>
    </source>
</evidence>
<keyword evidence="3" id="KW-0479">Metal-binding</keyword>
<dbReference type="Proteomes" id="UP001597263">
    <property type="component" value="Unassembled WGS sequence"/>
</dbReference>
<dbReference type="PROSITE" id="PS51379">
    <property type="entry name" value="4FE4S_FER_2"/>
    <property type="match status" value="1"/>
</dbReference>
<dbReference type="RefSeq" id="WP_289384965.1">
    <property type="nucleotide sequence ID" value="NZ_JAUCBM010000001.1"/>
</dbReference>
<comment type="cofactor">
    <cofactor evidence="1">
        <name>FAD</name>
        <dbReference type="ChEBI" id="CHEBI:57692"/>
    </cofactor>
</comment>
<keyword evidence="4" id="KW-0274">FAD</keyword>
<keyword evidence="7" id="KW-0411">Iron-sulfur</keyword>
<dbReference type="InterPro" id="IPR016166">
    <property type="entry name" value="FAD-bd_PCMH"/>
</dbReference>
<dbReference type="EMBL" id="JBHTMA010000040">
    <property type="protein sequence ID" value="MFD1228411.1"/>
    <property type="molecule type" value="Genomic_DNA"/>
</dbReference>
<dbReference type="SUPFAM" id="SSF46548">
    <property type="entry name" value="alpha-helical ferredoxin"/>
    <property type="match status" value="1"/>
</dbReference>
<evidence type="ECO:0000256" key="4">
    <source>
        <dbReference type="ARBA" id="ARBA00022827"/>
    </source>
</evidence>
<evidence type="ECO:0000259" key="8">
    <source>
        <dbReference type="PROSITE" id="PS51379"/>
    </source>
</evidence>
<dbReference type="PANTHER" id="PTHR11748:SF119">
    <property type="entry name" value="D-2-HYDROXYGLUTARATE DEHYDROGENASE"/>
    <property type="match status" value="1"/>
</dbReference>
<dbReference type="SUPFAM" id="SSF56176">
    <property type="entry name" value="FAD-binding/transporter-associated domain-like"/>
    <property type="match status" value="1"/>
</dbReference>
<accession>A0ABW3V7B1</accession>
<organism evidence="10 11">
    <name type="scientific">Pseudochrobactrum kiredjianiae</name>
    <dbReference type="NCBI Taxonomy" id="386305"/>
    <lineage>
        <taxon>Bacteria</taxon>
        <taxon>Pseudomonadati</taxon>
        <taxon>Pseudomonadota</taxon>
        <taxon>Alphaproteobacteria</taxon>
        <taxon>Hyphomicrobiales</taxon>
        <taxon>Brucellaceae</taxon>
        <taxon>Pseudochrobactrum</taxon>
    </lineage>
</organism>
<evidence type="ECO:0000313" key="10">
    <source>
        <dbReference type="EMBL" id="MFD1228411.1"/>
    </source>
</evidence>
<name>A0ABW3V7B1_9HYPH</name>
<proteinExistence type="predicted"/>
<dbReference type="SUPFAM" id="SSF55103">
    <property type="entry name" value="FAD-linked oxidases, C-terminal domain"/>
    <property type="match status" value="1"/>
</dbReference>
<dbReference type="PROSITE" id="PS51387">
    <property type="entry name" value="FAD_PCMH"/>
    <property type="match status" value="1"/>
</dbReference>
<dbReference type="Gene3D" id="3.30.70.2740">
    <property type="match status" value="1"/>
</dbReference>
<evidence type="ECO:0000313" key="11">
    <source>
        <dbReference type="Proteomes" id="UP001597263"/>
    </source>
</evidence>
<evidence type="ECO:0000256" key="5">
    <source>
        <dbReference type="ARBA" id="ARBA00023002"/>
    </source>
</evidence>
<dbReference type="PANTHER" id="PTHR11748">
    <property type="entry name" value="D-LACTATE DEHYDROGENASE"/>
    <property type="match status" value="1"/>
</dbReference>
<keyword evidence="11" id="KW-1185">Reference proteome</keyword>
<gene>
    <name evidence="10" type="ORF">ACFQ35_14810</name>
</gene>
<feature type="domain" description="FAD-binding PCMH-type" evidence="9">
    <location>
        <begin position="48"/>
        <end position="280"/>
    </location>
</feature>
<evidence type="ECO:0000256" key="6">
    <source>
        <dbReference type="ARBA" id="ARBA00023004"/>
    </source>
</evidence>
<keyword evidence="5" id="KW-0560">Oxidoreductase</keyword>
<protein>
    <submittedName>
        <fullName evidence="10">FAD-binding and (Fe-S)-binding domain-containing protein</fullName>
    </submittedName>
</protein>
<dbReference type="InterPro" id="IPR006094">
    <property type="entry name" value="Oxid_FAD_bind_N"/>
</dbReference>
<dbReference type="InterPro" id="IPR004113">
    <property type="entry name" value="FAD-bd_oxidored_4_C"/>
</dbReference>
<dbReference type="InterPro" id="IPR017896">
    <property type="entry name" value="4Fe4S_Fe-S-bd"/>
</dbReference>
<evidence type="ECO:0000256" key="7">
    <source>
        <dbReference type="ARBA" id="ARBA00023014"/>
    </source>
</evidence>
<reference evidence="11" key="1">
    <citation type="journal article" date="2019" name="Int. J. Syst. Evol. Microbiol.">
        <title>The Global Catalogue of Microorganisms (GCM) 10K type strain sequencing project: providing services to taxonomists for standard genome sequencing and annotation.</title>
        <authorList>
            <consortium name="The Broad Institute Genomics Platform"/>
            <consortium name="The Broad Institute Genome Sequencing Center for Infectious Disease"/>
            <person name="Wu L."/>
            <person name="Ma J."/>
        </authorList>
    </citation>
    <scope>NUCLEOTIDE SEQUENCE [LARGE SCALE GENOMIC DNA]</scope>
    <source>
        <strain evidence="11">CCUG 49584</strain>
    </source>
</reference>
<dbReference type="InterPro" id="IPR016164">
    <property type="entry name" value="FAD-linked_Oxase-like_C"/>
</dbReference>
<evidence type="ECO:0000259" key="9">
    <source>
        <dbReference type="PROSITE" id="PS51387"/>
    </source>
</evidence>
<dbReference type="Pfam" id="PF02913">
    <property type="entry name" value="FAD-oxidase_C"/>
    <property type="match status" value="1"/>
</dbReference>
<sequence length="1016" mass="112355">MIPFLQADVLAKPEPLDFYDALRLSSFGGDIEFSAATTTVYATDNSVYQVQPQGVVYPCGFEDLQQIAQLLHKPEFRHLKMAMRGGGTGTNGQSLTDGIVVDTSRYMNRILSIDPEKRIARVQSGVVKDQLNKTLKPYGLFFAPELSTSNRATIGGMINTDACGQGSCLYGKTSNHVLGLRAVLMDGSELNTRPVSKTELQELQKPDNRSGAIYRLIDEIEHDNRDLIDKTFPKLNRFLTGYDLAHLRERDGGLNLNSLLCGAEGTLALIAEADLNLLPLPRFAALINIRYDDFNTALRDARFLTGLQVASVETVDAKVLSLARGDIIWSRIADYFPSEEGKRTDGINIAEVLADSAEELAEKIRFVSQSLANSPQSGRHGFTITEKPDDIEAIWTMRKRAVGLLGNVEGARRPVAFVEDTAVPPENLADYILEFRALLDGEGLDYGMFGHVDAGVLHVRPALDLSDPAQEIMIRRISDAVVALTLKYGGVLWGEHGKGVRSEYVPEFFGPLYPQLQRIKAAFDPYNQLNAGKIATPDDQPLTKIDELAFRGQKDRIIPADVRNAYDNAPYCNGNGACFDFNTDSAMCPSFKGSGDRRYSPKGRASLIREWLRLLSEKGIDPRRSAQALRDKPLWSGLLGRISNSLGSKNRDDFSHQVRDAMDTCLACKACAGQCPVKVNVPAFRSKFLELYYSRYLRPLKDPLIASIEHMMPLVAKTGRLYNGVMGSGLGRWGMKQVGLTALPSLSDVRLTKELCARNIHMADANVLNNLSAEQKTKAVILVQDSFTSFFDTQLLLDVLDLLKALGFTPYLAELKPNGKAQHVHGYLKSFTRTARNTSLYLNTLAQSGVPLVGLDPSMTLTYRSEYRSALPNEAVPDVKLPQEWLAQHLGQIASGIKPSAEHSTQNYMLLPHCTEKTNATPTIAAWVAIFKHFGINMVIGESGCCGMAGTFGHELRNRALSENIYDLSWRQKMQTHGREQIVMATGFSCRSQVEIMEKTQIQHPLQVLKQLISSL</sequence>
<evidence type="ECO:0000256" key="3">
    <source>
        <dbReference type="ARBA" id="ARBA00022723"/>
    </source>
</evidence>